<sequence>MAILSKLVISASGGVGPGKDHSQLRKWVENNGGKWLPKPNETITHLICSKEHWKGKVEAVTTAVEHGVHVVSYDWLEDSLQGGRKLAEKKYTWIAIHKERKKKKEFLKMGKKADAIKFNKGCDVAREETRSGKSRPKPTSTAASSTGPSSSRAWGGKGTLFVSSLEELKKKRAEREAKAAAEKRLKTIVAWGSNANANVPDGVTDVVDLTEHPAETNSTAAQTGLPHNSISVTLSAASKPIEPTMASSNPPPPTTPFDQTLLPLPTAAPKPKRGLKAPAAKPEPPKAEKLTDNYHIFMDSTGFEYNLMLHRTNISQNTLAQYQIRVYESNIKPPVYCTFIRYFPPATTHSDARSSVSLEIDGAEVTGSGSPQSASPSNATANELHPNMAYAKSLVQLPSTRPSMSPYRTLLAPINSDYATAFFAFRAAFHELTFLTWEERLDGGRTVQSQRAWQRGVEPFIWKRPDLGLPVGDMPPLPGMRLPVVFGQQDGSAETGSLRLPGMDIKITPYSGPIGSALFRTAEDARRKMEREQAKKEWQEKEEREKKRDRARNAQNRAAKQPLFNGVLGKPTGDYTVIRNEMGGSYGVMGGGKKRVAKSPFFDFQR</sequence>
<dbReference type="EMBL" id="MU005769">
    <property type="protein sequence ID" value="KAF2709996.1"/>
    <property type="molecule type" value="Genomic_DNA"/>
</dbReference>
<dbReference type="Proteomes" id="UP000799428">
    <property type="component" value="Unassembled WGS sequence"/>
</dbReference>
<evidence type="ECO:0000313" key="3">
    <source>
        <dbReference type="EMBL" id="KAF2709996.1"/>
    </source>
</evidence>
<protein>
    <recommendedName>
        <fullName evidence="2">BRCT domain-containing protein</fullName>
    </recommendedName>
</protein>
<accession>A0A6G1KAU3</accession>
<organism evidence="3 4">
    <name type="scientific">Pleomassaria siparia CBS 279.74</name>
    <dbReference type="NCBI Taxonomy" id="1314801"/>
    <lineage>
        <taxon>Eukaryota</taxon>
        <taxon>Fungi</taxon>
        <taxon>Dikarya</taxon>
        <taxon>Ascomycota</taxon>
        <taxon>Pezizomycotina</taxon>
        <taxon>Dothideomycetes</taxon>
        <taxon>Pleosporomycetidae</taxon>
        <taxon>Pleosporales</taxon>
        <taxon>Pleomassariaceae</taxon>
        <taxon>Pleomassaria</taxon>
    </lineage>
</organism>
<dbReference type="InterPro" id="IPR001357">
    <property type="entry name" value="BRCT_dom"/>
</dbReference>
<feature type="region of interest" description="Disordered" evidence="1">
    <location>
        <begin position="126"/>
        <end position="156"/>
    </location>
</feature>
<dbReference type="Gene3D" id="3.40.50.10190">
    <property type="entry name" value="BRCT domain"/>
    <property type="match status" value="1"/>
</dbReference>
<evidence type="ECO:0000313" key="4">
    <source>
        <dbReference type="Proteomes" id="UP000799428"/>
    </source>
</evidence>
<name>A0A6G1KAU3_9PLEO</name>
<dbReference type="OrthoDB" id="342264at2759"/>
<dbReference type="SMART" id="SM00292">
    <property type="entry name" value="BRCT"/>
    <property type="match status" value="1"/>
</dbReference>
<evidence type="ECO:0000256" key="1">
    <source>
        <dbReference type="SAM" id="MobiDB-lite"/>
    </source>
</evidence>
<dbReference type="InterPro" id="IPR036930">
    <property type="entry name" value="WGR_dom_sf"/>
</dbReference>
<feature type="compositionally biased region" description="Low complexity" evidence="1">
    <location>
        <begin position="137"/>
        <end position="153"/>
    </location>
</feature>
<feature type="region of interest" description="Disordered" evidence="1">
    <location>
        <begin position="525"/>
        <end position="566"/>
    </location>
</feature>
<dbReference type="AlphaFoldDB" id="A0A6G1KAU3"/>
<evidence type="ECO:0000259" key="2">
    <source>
        <dbReference type="PROSITE" id="PS50172"/>
    </source>
</evidence>
<proteinExistence type="predicted"/>
<dbReference type="SUPFAM" id="SSF142921">
    <property type="entry name" value="WGR domain-like"/>
    <property type="match status" value="1"/>
</dbReference>
<dbReference type="Pfam" id="PF00533">
    <property type="entry name" value="BRCT"/>
    <property type="match status" value="1"/>
</dbReference>
<feature type="region of interest" description="Disordered" evidence="1">
    <location>
        <begin position="241"/>
        <end position="288"/>
    </location>
</feature>
<feature type="compositionally biased region" description="Low complexity" evidence="1">
    <location>
        <begin position="260"/>
        <end position="269"/>
    </location>
</feature>
<dbReference type="InterPro" id="IPR036420">
    <property type="entry name" value="BRCT_dom_sf"/>
</dbReference>
<dbReference type="SUPFAM" id="SSF52113">
    <property type="entry name" value="BRCT domain"/>
    <property type="match status" value="1"/>
</dbReference>
<keyword evidence="4" id="KW-1185">Reference proteome</keyword>
<reference evidence="3" key="1">
    <citation type="journal article" date="2020" name="Stud. Mycol.">
        <title>101 Dothideomycetes genomes: a test case for predicting lifestyles and emergence of pathogens.</title>
        <authorList>
            <person name="Haridas S."/>
            <person name="Albert R."/>
            <person name="Binder M."/>
            <person name="Bloem J."/>
            <person name="Labutti K."/>
            <person name="Salamov A."/>
            <person name="Andreopoulos B."/>
            <person name="Baker S."/>
            <person name="Barry K."/>
            <person name="Bills G."/>
            <person name="Bluhm B."/>
            <person name="Cannon C."/>
            <person name="Castanera R."/>
            <person name="Culley D."/>
            <person name="Daum C."/>
            <person name="Ezra D."/>
            <person name="Gonzalez J."/>
            <person name="Henrissat B."/>
            <person name="Kuo A."/>
            <person name="Liang C."/>
            <person name="Lipzen A."/>
            <person name="Lutzoni F."/>
            <person name="Magnuson J."/>
            <person name="Mondo S."/>
            <person name="Nolan M."/>
            <person name="Ohm R."/>
            <person name="Pangilinan J."/>
            <person name="Park H.-J."/>
            <person name="Ramirez L."/>
            <person name="Alfaro M."/>
            <person name="Sun H."/>
            <person name="Tritt A."/>
            <person name="Yoshinaga Y."/>
            <person name="Zwiers L.-H."/>
            <person name="Turgeon B."/>
            <person name="Goodwin S."/>
            <person name="Spatafora J."/>
            <person name="Crous P."/>
            <person name="Grigoriev I."/>
        </authorList>
    </citation>
    <scope>NUCLEOTIDE SEQUENCE</scope>
    <source>
        <strain evidence="3">CBS 279.74</strain>
    </source>
</reference>
<gene>
    <name evidence="3" type="ORF">K504DRAFT_501293</name>
</gene>
<dbReference type="PROSITE" id="PS50172">
    <property type="entry name" value="BRCT"/>
    <property type="match status" value="1"/>
</dbReference>
<feature type="domain" description="BRCT" evidence="2">
    <location>
        <begin position="1"/>
        <end position="93"/>
    </location>
</feature>
<feature type="compositionally biased region" description="Basic and acidic residues" evidence="1">
    <location>
        <begin position="525"/>
        <end position="552"/>
    </location>
</feature>
<dbReference type="CDD" id="cd00027">
    <property type="entry name" value="BRCT"/>
    <property type="match status" value="1"/>
</dbReference>